<feature type="compositionally biased region" description="Polar residues" evidence="1">
    <location>
        <begin position="1334"/>
        <end position="1365"/>
    </location>
</feature>
<dbReference type="KEGG" id="nno:NONO_c74240"/>
<feature type="transmembrane region" description="Helical" evidence="2">
    <location>
        <begin position="152"/>
        <end position="172"/>
    </location>
</feature>
<evidence type="ECO:0000259" key="3">
    <source>
        <dbReference type="PROSITE" id="PS50022"/>
    </source>
</evidence>
<feature type="transmembrane region" description="Helical" evidence="2">
    <location>
        <begin position="1722"/>
        <end position="1740"/>
    </location>
</feature>
<keyword evidence="2" id="KW-1133">Transmembrane helix</keyword>
<feature type="compositionally biased region" description="Low complexity" evidence="1">
    <location>
        <begin position="1108"/>
        <end position="1123"/>
    </location>
</feature>
<feature type="transmembrane region" description="Helical" evidence="2">
    <location>
        <begin position="270"/>
        <end position="289"/>
    </location>
</feature>
<feature type="region of interest" description="Disordered" evidence="1">
    <location>
        <begin position="1525"/>
        <end position="1545"/>
    </location>
</feature>
<feature type="region of interest" description="Disordered" evidence="1">
    <location>
        <begin position="1597"/>
        <end position="1616"/>
    </location>
</feature>
<feature type="compositionally biased region" description="Low complexity" evidence="1">
    <location>
        <begin position="1571"/>
        <end position="1580"/>
    </location>
</feature>
<dbReference type="PROSITE" id="PS50022">
    <property type="entry name" value="FA58C_3"/>
    <property type="match status" value="1"/>
</dbReference>
<dbReference type="PATRIC" id="fig|1415166.3.peg.7618"/>
<feature type="transmembrane region" description="Helical" evidence="2">
    <location>
        <begin position="241"/>
        <end position="258"/>
    </location>
</feature>
<evidence type="ECO:0000313" key="5">
    <source>
        <dbReference type="Proteomes" id="UP000019150"/>
    </source>
</evidence>
<evidence type="ECO:0000313" key="4">
    <source>
        <dbReference type="EMBL" id="AHH22179.1"/>
    </source>
</evidence>
<feature type="transmembrane region" description="Helical" evidence="2">
    <location>
        <begin position="331"/>
        <end position="356"/>
    </location>
</feature>
<dbReference type="EMBL" id="CP006850">
    <property type="protein sequence ID" value="AHH22179.1"/>
    <property type="molecule type" value="Genomic_DNA"/>
</dbReference>
<dbReference type="SUPFAM" id="SSF49785">
    <property type="entry name" value="Galactose-binding domain-like"/>
    <property type="match status" value="2"/>
</dbReference>
<gene>
    <name evidence="4" type="ORF">NONO_c74240</name>
</gene>
<evidence type="ECO:0000256" key="2">
    <source>
        <dbReference type="SAM" id="Phobius"/>
    </source>
</evidence>
<dbReference type="eggNOG" id="COG4981">
    <property type="taxonomic scope" value="Bacteria"/>
</dbReference>
<feature type="region of interest" description="Disordered" evidence="1">
    <location>
        <begin position="1571"/>
        <end position="1590"/>
    </location>
</feature>
<feature type="transmembrane region" description="Helical" evidence="2">
    <location>
        <begin position="39"/>
        <end position="62"/>
    </location>
</feature>
<feature type="region of interest" description="Disordered" evidence="1">
    <location>
        <begin position="1247"/>
        <end position="1269"/>
    </location>
</feature>
<dbReference type="InterPro" id="IPR000421">
    <property type="entry name" value="FA58C"/>
</dbReference>
<name>W5TSL0_9NOCA</name>
<feature type="transmembrane region" description="Helical" evidence="2">
    <location>
        <begin position="1651"/>
        <end position="1681"/>
    </location>
</feature>
<sequence length="1754" mass="180671">MTRTRRCSETLSTALAESATAAARPADTGYSATARLGRGWLAGTVLAAFLLTFLQAPGLTVADTKYDLAQNPLGFLHRAAHLWSSQAPMGQVQNQAYGYFFPHGAFFSLGHILGLPAWATQRIWWALLILAGFWGIVRLCEVLGIGTRGSRVIAAVAFALSPRVLTTLGSISSETLPMMLAPWVLLAPAALGVVGMPRVPGASGWRRLLPRRPTAESLSLRGSTSPAASALALALMGSVNAVATVAAFLPAALWWASYRPNRTWWRFTRVWIPLLVLGTFWWVVPLLVLGKVSPPFLDYIESSGVTTQWASLGEVLRGTDSWTPYVSPERIAGAVLVTQPAAVLATGVLAAAGMAGLALRSMPARGRFTLVLIAGLVGICAGYAGELGGPFAESVRVFLDSGGAPLRNVHKLEPLIRIPLVIGLAHLLRRVPLPASVPMPVWRSGFAHPERNRMVAVAALLLAALTLSTSLAWTSKLAPRGAYDKVPAYWQETADWLAHNASDTRALVVPGAPFGSQIWGLTRDEPLQALASTPWAVRDAVPLTPPGAIRAMDSVQRLIADGRPSTGLAPTLIAQGIGVLVLRNDLDPDTSRSTRPMLAHQAIEGSPGISKVAEFGNPIEVGHGDGLVADGDLRPTYPAIEIYRVTADQPGTPVDIHSGPGAPADFPGARTVPLGPVPVVQGGPEVLERLRRNDSAAGPMLLAADAAAAGLKPTATTITDTPMDREADFGRVDNHNSALRAPTDARRTHNLVPDYPVPGAQPVEGQWSGATVTASSSAADATQLGGAAPGSSTAAAFDGDPTTAWLSTSAEHAVGQWLRLDLDHPIAAGALRVTTSPAAIGVPVKWMEVRTSNGTVAARITKPGEPVSISLPPGRTSWLTITATDTENGTAGGQFGISEVNLFDYSNRDAPVPVDIRHRTVLPPVAAGTPVSGWNLGQEFPGRSGCFDAPDRVRCSKGLALPAEEPGAFERTLSVPDPMTVAPQLTVRTRQGPALEGLLTDPERPVARGKADVGDLRGSAFAATDGDPRTSWIAPEETVRQKGGAKPTLTIQLPRPELVTGLEVTPPMGALPARPTSLAVNLGDGPQVREIPPAPKDRDPEAGPDGESPSGKTGGATPTTTPSPDAPAPQPKSTSRPAPMSAPPTPVRLELHPAVTDHIEISVNSWKPVLDRTALGFTQEQPPGLAEVSVLGPDYPAAAPGDRPVTVDCAHGPTIAVAGRVLHTSVTATADELRTGQPVPATVCPPDAESAEGTVADGAPQPVDLPNGSVDVTVVPTEMFSVDELRLDNTAFTATAAGATAPGNAENQAPSAGDSPPVGTLDPTPDGVPGDSSDGASQATSGSAPGNATVARSDTDSSPGITTDGSPHDAAAESSPHDAAGSSSSDVAGRTPGSAEGVLPSAIGIAPAARTGISASDGDRLLTLPLSTNVGWKAHTADGHTLAPVVVDGWKQGWVVPADAHGAVTVEFPIDRWYRLAIFGGLLLLIPLVLLAIPVPRRLRGLLARGKRETAADIHSTVNSNAATSASSNAAIGANSSTTNSTSSSAAIGDSAAISTSNSAAIGANGGAATSGASVSAASGHPDTGSAGLEPADLRHAESTMPESDSTRIATPLGPSRTPVAHRGGVGVEDHQGGDVGAGVYDPPPRTWDSWWLGAAGIAIAAFIIAGPVATVCAAAALAAVRFAPRAPFVLAATAGVGVVIAEAALSTGPWRSGTEYMGGSLWVQFPALVAVIALGVAALPARRRIRLRRPTTD</sequence>
<dbReference type="InterPro" id="IPR021798">
    <property type="entry name" value="AftD_N"/>
</dbReference>
<feature type="transmembrane region" description="Helical" evidence="2">
    <location>
        <begin position="96"/>
        <end position="117"/>
    </location>
</feature>
<reference evidence="4 5" key="1">
    <citation type="journal article" date="2014" name="Appl. Environ. Microbiol.">
        <title>Insights into the Microbial Degradation of Rubber and Gutta-Percha by Analysis of the Complete Genome of Nocardia nova SH22a.</title>
        <authorList>
            <person name="Luo Q."/>
            <person name="Hiessl S."/>
            <person name="Poehlein A."/>
            <person name="Daniel R."/>
            <person name="Steinbuchel A."/>
        </authorList>
    </citation>
    <scope>NUCLEOTIDE SEQUENCE [LARGE SCALE GENOMIC DNA]</scope>
    <source>
        <strain evidence="4">SH22a</strain>
    </source>
</reference>
<dbReference type="InterPro" id="IPR008979">
    <property type="entry name" value="Galactose-bd-like_sf"/>
</dbReference>
<keyword evidence="2" id="KW-0472">Membrane</keyword>
<feature type="transmembrane region" description="Helical" evidence="2">
    <location>
        <begin position="123"/>
        <end position="140"/>
    </location>
</feature>
<proteinExistence type="predicted"/>
<feature type="transmembrane region" description="Helical" evidence="2">
    <location>
        <begin position="368"/>
        <end position="385"/>
    </location>
</feature>
<dbReference type="Proteomes" id="UP000019150">
    <property type="component" value="Chromosome"/>
</dbReference>
<accession>W5TSL0</accession>
<dbReference type="HOGENOM" id="CLU_003192_1_0_11"/>
<feature type="region of interest" description="Disordered" evidence="1">
    <location>
        <begin position="1299"/>
        <end position="1395"/>
    </location>
</feature>
<dbReference type="STRING" id="1415166.NONO_c74240"/>
<dbReference type="Pfam" id="PF11847">
    <property type="entry name" value="GT-C_AftD"/>
    <property type="match status" value="1"/>
</dbReference>
<dbReference type="eggNOG" id="COG1287">
    <property type="taxonomic scope" value="Bacteria"/>
</dbReference>
<keyword evidence="5" id="KW-1185">Reference proteome</keyword>
<organism evidence="4 5">
    <name type="scientific">Nocardia nova SH22a</name>
    <dbReference type="NCBI Taxonomy" id="1415166"/>
    <lineage>
        <taxon>Bacteria</taxon>
        <taxon>Bacillati</taxon>
        <taxon>Actinomycetota</taxon>
        <taxon>Actinomycetes</taxon>
        <taxon>Mycobacteriales</taxon>
        <taxon>Nocardiaceae</taxon>
        <taxon>Nocardia</taxon>
    </lineage>
</organism>
<feature type="transmembrane region" description="Helical" evidence="2">
    <location>
        <begin position="178"/>
        <end position="197"/>
    </location>
</feature>
<dbReference type="GO" id="GO:0016740">
    <property type="term" value="F:transferase activity"/>
    <property type="evidence" value="ECO:0007669"/>
    <property type="project" value="InterPro"/>
</dbReference>
<protein>
    <submittedName>
        <fullName evidence="4">Putative membrane protein</fullName>
    </submittedName>
</protein>
<evidence type="ECO:0000256" key="1">
    <source>
        <dbReference type="SAM" id="MobiDB-lite"/>
    </source>
</evidence>
<dbReference type="InterPro" id="IPR056997">
    <property type="entry name" value="CBM_AftD"/>
</dbReference>
<feature type="domain" description="F5/8 type C" evidence="3">
    <location>
        <begin position="759"/>
        <end position="825"/>
    </location>
</feature>
<feature type="region of interest" description="Disordered" evidence="1">
    <location>
        <begin position="729"/>
        <end position="749"/>
    </location>
</feature>
<dbReference type="Pfam" id="PF24607">
    <property type="entry name" value="CBM_AftD"/>
    <property type="match status" value="3"/>
</dbReference>
<keyword evidence="2" id="KW-0812">Transmembrane</keyword>
<dbReference type="Gene3D" id="2.60.120.260">
    <property type="entry name" value="Galactose-binding domain-like"/>
    <property type="match status" value="1"/>
</dbReference>
<feature type="region of interest" description="Disordered" evidence="1">
    <location>
        <begin position="1063"/>
        <end position="1148"/>
    </location>
</feature>